<evidence type="ECO:0000313" key="1">
    <source>
        <dbReference type="EMBL" id="KAE8989873.1"/>
    </source>
</evidence>
<gene>
    <name evidence="1" type="ORF">PR001_g21651</name>
</gene>
<proteinExistence type="predicted"/>
<dbReference type="EMBL" id="QXFV01002294">
    <property type="protein sequence ID" value="KAE8989873.1"/>
    <property type="molecule type" value="Genomic_DNA"/>
</dbReference>
<accession>A0A6A3JEC3</accession>
<protein>
    <submittedName>
        <fullName evidence="1">Uncharacterized protein</fullName>
    </submittedName>
</protein>
<dbReference type="Proteomes" id="UP000429607">
    <property type="component" value="Unassembled WGS sequence"/>
</dbReference>
<evidence type="ECO:0000313" key="2">
    <source>
        <dbReference type="Proteomes" id="UP000429607"/>
    </source>
</evidence>
<sequence>LNSIVIKPDTSPLRLTIFNTMTSELREPLLMLLKLGHPRPGHLKLSADTIGITTSELIEQASKPGELSYT</sequence>
<comment type="caution">
    <text evidence="1">The sequence shown here is derived from an EMBL/GenBank/DDBJ whole genome shotgun (WGS) entry which is preliminary data.</text>
</comment>
<feature type="non-terminal residue" evidence="1">
    <location>
        <position position="1"/>
    </location>
</feature>
<reference evidence="1 2" key="1">
    <citation type="submission" date="2018-09" db="EMBL/GenBank/DDBJ databases">
        <title>Genomic investigation of the strawberry pathogen Phytophthora fragariae indicates pathogenicity is determined by transcriptional variation in three key races.</title>
        <authorList>
            <person name="Adams T.M."/>
            <person name="Armitage A.D."/>
            <person name="Sobczyk M.K."/>
            <person name="Bates H.J."/>
            <person name="Dunwell J.M."/>
            <person name="Nellist C.F."/>
            <person name="Harrison R.J."/>
        </authorList>
    </citation>
    <scope>NUCLEOTIDE SEQUENCE [LARGE SCALE GENOMIC DNA]</scope>
    <source>
        <strain evidence="1 2">SCRP249</strain>
    </source>
</reference>
<name>A0A6A3JEC3_9STRA</name>
<organism evidence="1 2">
    <name type="scientific">Phytophthora rubi</name>
    <dbReference type="NCBI Taxonomy" id="129364"/>
    <lineage>
        <taxon>Eukaryota</taxon>
        <taxon>Sar</taxon>
        <taxon>Stramenopiles</taxon>
        <taxon>Oomycota</taxon>
        <taxon>Peronosporomycetes</taxon>
        <taxon>Peronosporales</taxon>
        <taxon>Peronosporaceae</taxon>
        <taxon>Phytophthora</taxon>
    </lineage>
</organism>
<dbReference type="AlphaFoldDB" id="A0A6A3JEC3"/>